<dbReference type="eggNOG" id="ENOG5032S3Y">
    <property type="taxonomic scope" value="Bacteria"/>
</dbReference>
<reference evidence="2 3" key="1">
    <citation type="submission" date="2013-04" db="EMBL/GenBank/DDBJ databases">
        <title>Shimia sp. 22II-S11-Z10 Genome Sequencing.</title>
        <authorList>
            <person name="Lai Q."/>
            <person name="Li G."/>
            <person name="Shao Z."/>
        </authorList>
    </citation>
    <scope>NUCLEOTIDE SEQUENCE [LARGE SCALE GENOMIC DNA]</scope>
    <source>
        <strain evidence="3">22II-S11-Z10</strain>
    </source>
</reference>
<comment type="caution">
    <text evidence="2">The sequence shown here is derived from an EMBL/GenBank/DDBJ whole genome shotgun (WGS) entry which is preliminary data.</text>
</comment>
<feature type="region of interest" description="Disordered" evidence="1">
    <location>
        <begin position="86"/>
        <end position="162"/>
    </location>
</feature>
<sequence>MDLVKPMPNFYEYKVIPAPSRPAKVKGLRGTQDRFAHALADVMNELAADGWEYQRAETLPCDERSGLTGKTTNFQNVLVFRRAVTEESLAPPVVPDADDTQEDTGPSLRGGFMRKKSKPADPDPEHTAPDSVEDFKSAAEATLTAPETNADGEAAQNAKLPS</sequence>
<dbReference type="Proteomes" id="UP000024836">
    <property type="component" value="Unassembled WGS sequence"/>
</dbReference>
<feature type="compositionally biased region" description="Basic and acidic residues" evidence="1">
    <location>
        <begin position="118"/>
        <end position="137"/>
    </location>
</feature>
<evidence type="ECO:0008006" key="4">
    <source>
        <dbReference type="Google" id="ProtNLM"/>
    </source>
</evidence>
<name>A0A058ZPH8_9RHOB</name>
<keyword evidence="3" id="KW-1185">Reference proteome</keyword>
<dbReference type="PATRIC" id="fig|1461693.3.peg.37"/>
<protein>
    <recommendedName>
        <fullName evidence="4">DUF4177 domain-containing protein</fullName>
    </recommendedName>
</protein>
<dbReference type="STRING" id="1461693.ATO10_00175"/>
<proteinExistence type="predicted"/>
<accession>A0A058ZPH8</accession>
<evidence type="ECO:0000313" key="2">
    <source>
        <dbReference type="EMBL" id="KCV83130.1"/>
    </source>
</evidence>
<organism evidence="2 3">
    <name type="scientific">Actibacterium atlanticum</name>
    <dbReference type="NCBI Taxonomy" id="1461693"/>
    <lineage>
        <taxon>Bacteria</taxon>
        <taxon>Pseudomonadati</taxon>
        <taxon>Pseudomonadota</taxon>
        <taxon>Alphaproteobacteria</taxon>
        <taxon>Rhodobacterales</taxon>
        <taxon>Roseobacteraceae</taxon>
        <taxon>Actibacterium</taxon>
    </lineage>
</organism>
<evidence type="ECO:0000313" key="3">
    <source>
        <dbReference type="Proteomes" id="UP000024836"/>
    </source>
</evidence>
<dbReference type="AlphaFoldDB" id="A0A058ZPH8"/>
<gene>
    <name evidence="2" type="ORF">ATO10_00175</name>
</gene>
<dbReference type="EMBL" id="AQQY01000001">
    <property type="protein sequence ID" value="KCV83130.1"/>
    <property type="molecule type" value="Genomic_DNA"/>
</dbReference>
<evidence type="ECO:0000256" key="1">
    <source>
        <dbReference type="SAM" id="MobiDB-lite"/>
    </source>
</evidence>